<feature type="domain" description="HPr" evidence="1">
    <location>
        <begin position="1"/>
        <end position="93"/>
    </location>
</feature>
<evidence type="ECO:0000313" key="3">
    <source>
        <dbReference type="Proteomes" id="UP001580407"/>
    </source>
</evidence>
<reference evidence="2 3" key="1">
    <citation type="submission" date="2024-09" db="EMBL/GenBank/DDBJ databases">
        <authorList>
            <person name="Ruan L."/>
        </authorList>
    </citation>
    <scope>NUCLEOTIDE SEQUENCE [LARGE SCALE GENOMIC DNA]</scope>
    <source>
        <strain evidence="2 3">D33</strain>
    </source>
</reference>
<keyword evidence="3" id="KW-1185">Reference proteome</keyword>
<evidence type="ECO:0000259" key="1">
    <source>
        <dbReference type="PROSITE" id="PS51350"/>
    </source>
</evidence>
<protein>
    <submittedName>
        <fullName evidence="2">HPr family phosphocarrier protein</fullName>
    </submittedName>
</protein>
<name>A0ABV5B9A3_9BACL</name>
<gene>
    <name evidence="2" type="ORF">ACE3NQ_11100</name>
</gene>
<dbReference type="RefSeq" id="WP_375525246.1">
    <property type="nucleotide sequence ID" value="NZ_JBHILM010000010.1"/>
</dbReference>
<sequence>MRVHEFAVKEQLSREQLVHISTEASRFSSTITITYSIGESEHRIDVKSLLGMMLMIVVPGSTIRMTAAGEDDLEALEYLIPMLEGSGQYLTTD</sequence>
<dbReference type="EMBL" id="JBHILM010000010">
    <property type="protein sequence ID" value="MFB5681459.1"/>
    <property type="molecule type" value="Genomic_DNA"/>
</dbReference>
<evidence type="ECO:0000313" key="2">
    <source>
        <dbReference type="EMBL" id="MFB5681459.1"/>
    </source>
</evidence>
<dbReference type="InterPro" id="IPR000032">
    <property type="entry name" value="HPr-like"/>
</dbReference>
<dbReference type="PROSITE" id="PS51350">
    <property type="entry name" value="PTS_HPR_DOM"/>
    <property type="match status" value="1"/>
</dbReference>
<comment type="caution">
    <text evidence="2">The sequence shown here is derived from an EMBL/GenBank/DDBJ whole genome shotgun (WGS) entry which is preliminary data.</text>
</comment>
<accession>A0ABV5B9A3</accession>
<organism evidence="2 3">
    <name type="scientific">Paenibacillus terreus</name>
    <dbReference type="NCBI Taxonomy" id="1387834"/>
    <lineage>
        <taxon>Bacteria</taxon>
        <taxon>Bacillati</taxon>
        <taxon>Bacillota</taxon>
        <taxon>Bacilli</taxon>
        <taxon>Bacillales</taxon>
        <taxon>Paenibacillaceae</taxon>
        <taxon>Paenibacillus</taxon>
    </lineage>
</organism>
<dbReference type="InterPro" id="IPR035895">
    <property type="entry name" value="HPr-like_sf"/>
</dbReference>
<dbReference type="Pfam" id="PF00381">
    <property type="entry name" value="PTS-HPr"/>
    <property type="match status" value="1"/>
</dbReference>
<dbReference type="Gene3D" id="3.30.1340.10">
    <property type="entry name" value="HPr-like"/>
    <property type="match status" value="1"/>
</dbReference>
<dbReference type="SUPFAM" id="SSF55594">
    <property type="entry name" value="HPr-like"/>
    <property type="match status" value="1"/>
</dbReference>
<dbReference type="Proteomes" id="UP001580407">
    <property type="component" value="Unassembled WGS sequence"/>
</dbReference>
<proteinExistence type="predicted"/>